<evidence type="ECO:0000256" key="4">
    <source>
        <dbReference type="SAM" id="Phobius"/>
    </source>
</evidence>
<feature type="compositionally biased region" description="Polar residues" evidence="3">
    <location>
        <begin position="130"/>
        <end position="139"/>
    </location>
</feature>
<dbReference type="NCBIfam" id="TIGR01845">
    <property type="entry name" value="outer_NodT"/>
    <property type="match status" value="1"/>
</dbReference>
<evidence type="ECO:0000313" key="9">
    <source>
        <dbReference type="Proteomes" id="UP000175993"/>
    </source>
</evidence>
<evidence type="ECO:0000313" key="6">
    <source>
        <dbReference type="EMBL" id="MUP05384.1"/>
    </source>
</evidence>
<comment type="caution">
    <text evidence="7">The sequence shown here is derived from an EMBL/GenBank/DDBJ whole genome shotgun (WGS) entry which is preliminary data.</text>
</comment>
<proteinExistence type="inferred from homology"/>
<dbReference type="PANTHER" id="PTHR30203">
    <property type="entry name" value="OUTER MEMBRANE CATION EFFLUX PROTEIN"/>
    <property type="match status" value="1"/>
</dbReference>
<comment type="subcellular location">
    <subcellularLocation>
        <location evidence="2">Cell membrane</location>
        <topology evidence="2">Lipid-anchor</topology>
    </subcellularLocation>
</comment>
<reference evidence="6 9" key="2">
    <citation type="submission" date="2019-11" db="EMBL/GenBank/DDBJ databases">
        <title>Whole-genome sequencing of Allorhizobium vitis.</title>
        <authorList>
            <person name="Gan H.M."/>
            <person name="Savka M.A."/>
        </authorList>
    </citation>
    <scope>NUCLEOTIDE SEQUENCE [LARGE SCALE GENOMIC DNA]</scope>
    <source>
        <strain evidence="6 9">AB4</strain>
    </source>
</reference>
<accession>A0A109CWJ8</accession>
<organism evidence="7 12">
    <name type="scientific">Agrobacterium vitis</name>
    <name type="common">Rhizobium vitis</name>
    <dbReference type="NCBI Taxonomy" id="373"/>
    <lineage>
        <taxon>Bacteria</taxon>
        <taxon>Pseudomonadati</taxon>
        <taxon>Pseudomonadota</taxon>
        <taxon>Alphaproteobacteria</taxon>
        <taxon>Hyphomicrobiales</taxon>
        <taxon>Rhizobiaceae</taxon>
        <taxon>Rhizobium/Agrobacterium group</taxon>
        <taxon>Agrobacterium</taxon>
    </lineage>
</organism>
<dbReference type="EMBL" id="WPHR01000034">
    <property type="protein sequence ID" value="MUZ75651.1"/>
    <property type="molecule type" value="Genomic_DNA"/>
</dbReference>
<dbReference type="Gene3D" id="2.20.200.10">
    <property type="entry name" value="Outer membrane efflux proteins (OEP)"/>
    <property type="match status" value="1"/>
</dbReference>
<dbReference type="InterPro" id="IPR010131">
    <property type="entry name" value="MdtP/NodT-like"/>
</dbReference>
<keyword evidence="2" id="KW-1134">Transmembrane beta strand</keyword>
<dbReference type="SUPFAM" id="SSF56954">
    <property type="entry name" value="Outer membrane efflux proteins (OEP)"/>
    <property type="match status" value="1"/>
</dbReference>
<sequence>MTPAHDNALQTDNRRRHGRWWLSLIVVPLSACVAATQSNVDISKLASRWHATLPHSGSTAQLVDWWSSFDDPALSELLRTAEANSPTLESAVAEIEEARATMASSKADYFPSLTGSGSDDRSGTRGSRANRVSPSTTGTGELDASWELDFFGKTRNTVEAARQRVAEETADWYDARVTLAAEVADDYVQYRACRQLQGIYAAELVSQRDTVKATEASAASGLKSTSDLALIRASAASTSSSLKSQEADCEVLIKSITELVAVDEGKVRDILKKSSSRIPRPAKLSVDAIPANVIRQRPDVNALEKEVAASLADIGTAKADLYPSFSLSGTLTASHSTSTGTSLPWSFGPSVSIPIFDGGSLRATVKYKEAAYKAAVASYKSGVLSAINAVETAMVNVNSTERQIGDAVVAAKNYRTYFKAIDTNWKAGGASVLDREDARRELQAAELTLVENQRDAVRDWITLYKAMGGGWTPNASGGVMPSDVSAKGVKQ</sequence>
<dbReference type="Gene3D" id="1.20.1600.10">
    <property type="entry name" value="Outer membrane efflux proteins (OEP)"/>
    <property type="match status" value="1"/>
</dbReference>
<dbReference type="Proteomes" id="UP000436911">
    <property type="component" value="Unassembled WGS sequence"/>
</dbReference>
<reference evidence="5 10" key="1">
    <citation type="submission" date="2018-08" db="EMBL/GenBank/DDBJ databases">
        <title>Genome sequencing of Agrobacterium vitis strain ICMP 10754.</title>
        <authorList>
            <person name="Visnovsky S.B."/>
            <person name="Pitman A.R."/>
        </authorList>
    </citation>
    <scope>NUCLEOTIDE SEQUENCE [LARGE SCALE GENOMIC DNA]</scope>
    <source>
        <strain evidence="5 10">ICMP 10754</strain>
    </source>
</reference>
<feature type="region of interest" description="Disordered" evidence="3">
    <location>
        <begin position="111"/>
        <end position="140"/>
    </location>
</feature>
<dbReference type="OrthoDB" id="7181739at2"/>
<evidence type="ECO:0000313" key="11">
    <source>
        <dbReference type="Proteomes" id="UP000440716"/>
    </source>
</evidence>
<dbReference type="Proteomes" id="UP000440716">
    <property type="component" value="Unassembled WGS sequence"/>
</dbReference>
<dbReference type="EMBL" id="QUSG01000019">
    <property type="protein sequence ID" value="KAA3522294.1"/>
    <property type="molecule type" value="Genomic_DNA"/>
</dbReference>
<protein>
    <submittedName>
        <fullName evidence="7">Efflux transporter outer membrane subunit</fullName>
    </submittedName>
</protein>
<gene>
    <name evidence="6" type="ORF">BBI04_011175</name>
    <name evidence="5" type="ORF">DXT89_22250</name>
    <name evidence="8" type="ORF">GOZ88_10935</name>
    <name evidence="7" type="ORF">GOZ90_23560</name>
</gene>
<dbReference type="GO" id="GO:0015562">
    <property type="term" value="F:efflux transmembrane transporter activity"/>
    <property type="evidence" value="ECO:0007669"/>
    <property type="project" value="InterPro"/>
</dbReference>
<dbReference type="InterPro" id="IPR003423">
    <property type="entry name" value="OMP_efflux"/>
</dbReference>
<dbReference type="GO" id="GO:0005886">
    <property type="term" value="C:plasma membrane"/>
    <property type="evidence" value="ECO:0007669"/>
    <property type="project" value="UniProtKB-SubCell"/>
</dbReference>
<keyword evidence="2 4" id="KW-0812">Transmembrane</keyword>
<evidence type="ECO:0000313" key="10">
    <source>
        <dbReference type="Proteomes" id="UP000436911"/>
    </source>
</evidence>
<evidence type="ECO:0000313" key="8">
    <source>
        <dbReference type="EMBL" id="MVA56628.1"/>
    </source>
</evidence>
<evidence type="ECO:0000313" key="7">
    <source>
        <dbReference type="EMBL" id="MUZ75651.1"/>
    </source>
</evidence>
<dbReference type="EMBL" id="WPHU01000004">
    <property type="protein sequence ID" value="MVA56628.1"/>
    <property type="molecule type" value="Genomic_DNA"/>
</dbReference>
<comment type="similarity">
    <text evidence="1 2">Belongs to the outer membrane factor (OMF) (TC 1.B.17) family.</text>
</comment>
<keyword evidence="2 4" id="KW-0472">Membrane</keyword>
<evidence type="ECO:0000256" key="3">
    <source>
        <dbReference type="SAM" id="MobiDB-lite"/>
    </source>
</evidence>
<keyword evidence="2" id="KW-0564">Palmitate</keyword>
<evidence type="ECO:0000313" key="12">
    <source>
        <dbReference type="Proteomes" id="UP000477951"/>
    </source>
</evidence>
<feature type="transmembrane region" description="Helical" evidence="4">
    <location>
        <begin position="20"/>
        <end position="38"/>
    </location>
</feature>
<dbReference type="RefSeq" id="WP_060716951.1">
    <property type="nucleotide sequence ID" value="NZ_CP118261.1"/>
</dbReference>
<dbReference type="Pfam" id="PF02321">
    <property type="entry name" value="OEP"/>
    <property type="match status" value="2"/>
</dbReference>
<keyword evidence="2" id="KW-0449">Lipoprotein</keyword>
<evidence type="ECO:0000256" key="2">
    <source>
        <dbReference type="RuleBase" id="RU362097"/>
    </source>
</evidence>
<evidence type="ECO:0000256" key="1">
    <source>
        <dbReference type="ARBA" id="ARBA00007613"/>
    </source>
</evidence>
<evidence type="ECO:0000313" key="5">
    <source>
        <dbReference type="EMBL" id="KAA3522294.1"/>
    </source>
</evidence>
<dbReference type="AlphaFoldDB" id="A0A109CWJ8"/>
<dbReference type="EMBL" id="MBEV02000005">
    <property type="protein sequence ID" value="MUP05384.1"/>
    <property type="molecule type" value="Genomic_DNA"/>
</dbReference>
<dbReference type="GeneID" id="60684304"/>
<dbReference type="Proteomes" id="UP000477951">
    <property type="component" value="Unassembled WGS sequence"/>
</dbReference>
<reference evidence="11 12" key="3">
    <citation type="submission" date="2019-12" db="EMBL/GenBank/DDBJ databases">
        <title>Whole-genome sequencing of Allorhizobium vitis.</title>
        <authorList>
            <person name="Gan H.M."/>
            <person name="Szegedi E."/>
            <person name="Burr T."/>
            <person name="Savka M.A."/>
        </authorList>
    </citation>
    <scope>NUCLEOTIDE SEQUENCE [LARGE SCALE GENOMIC DNA]</scope>
    <source>
        <strain evidence="8 11">CG415</strain>
        <strain evidence="7 12">CG516</strain>
    </source>
</reference>
<dbReference type="Proteomes" id="UP000175993">
    <property type="component" value="Unassembled WGS sequence"/>
</dbReference>
<name>A0A109CWJ8_AGRVI</name>
<dbReference type="PANTHER" id="PTHR30203:SF31">
    <property type="entry name" value="RND EFFLUX SYSTEM, OUTER MEMBRANE LIPOPROTEIN, NODT"/>
    <property type="match status" value="1"/>
</dbReference>
<keyword evidence="4" id="KW-1133">Transmembrane helix</keyword>